<sequence length="302" mass="33606">MTIPAIAQKKGVTDSVVISRYNQWLKTFQLNELIQAYELKTITSPPVIGNDTVKGSITPVKVLVLKPAAKYTDLQDMATAWNYVSEGLKNKGINLNELMLTKLATYSDLPINNVKVITQADTLGVFLLNIYFDGKIKDDSKINTIMGGELNVNYDFNAPPINSILSNTYNLKRSVGGLNNYLPVFSAHFKQYKHKSGTNVEIQSLNTGGHFLQLKIRNIVGQVTHGNYNEIIELIITMDDDKNGLPKINYMATVLYAGGIFKAPKNESDYDDAATEPDLHAQLKNYNNTLNTLFKQVFHAGL</sequence>
<dbReference type="Proteomes" id="UP001500582">
    <property type="component" value="Unassembled WGS sequence"/>
</dbReference>
<evidence type="ECO:0000313" key="2">
    <source>
        <dbReference type="Proteomes" id="UP001500582"/>
    </source>
</evidence>
<gene>
    <name evidence="1" type="ORF">GCM10023149_23380</name>
</gene>
<dbReference type="RefSeq" id="WP_345211254.1">
    <property type="nucleotide sequence ID" value="NZ_BAABFT010000005.1"/>
</dbReference>
<dbReference type="EMBL" id="BAABFT010000005">
    <property type="protein sequence ID" value="GAA4322818.1"/>
    <property type="molecule type" value="Genomic_DNA"/>
</dbReference>
<organism evidence="1 2">
    <name type="scientific">Mucilaginibacter gynuensis</name>
    <dbReference type="NCBI Taxonomy" id="1302236"/>
    <lineage>
        <taxon>Bacteria</taxon>
        <taxon>Pseudomonadati</taxon>
        <taxon>Bacteroidota</taxon>
        <taxon>Sphingobacteriia</taxon>
        <taxon>Sphingobacteriales</taxon>
        <taxon>Sphingobacteriaceae</taxon>
        <taxon>Mucilaginibacter</taxon>
    </lineage>
</organism>
<accession>A0ABP8GEU5</accession>
<reference evidence="2" key="1">
    <citation type="journal article" date="2019" name="Int. J. Syst. Evol. Microbiol.">
        <title>The Global Catalogue of Microorganisms (GCM) 10K type strain sequencing project: providing services to taxonomists for standard genome sequencing and annotation.</title>
        <authorList>
            <consortium name="The Broad Institute Genomics Platform"/>
            <consortium name="The Broad Institute Genome Sequencing Center for Infectious Disease"/>
            <person name="Wu L."/>
            <person name="Ma J."/>
        </authorList>
    </citation>
    <scope>NUCLEOTIDE SEQUENCE [LARGE SCALE GENOMIC DNA]</scope>
    <source>
        <strain evidence="2">JCM 17705</strain>
    </source>
</reference>
<comment type="caution">
    <text evidence="1">The sequence shown here is derived from an EMBL/GenBank/DDBJ whole genome shotgun (WGS) entry which is preliminary data.</text>
</comment>
<protein>
    <submittedName>
        <fullName evidence="1">Uncharacterized protein</fullName>
    </submittedName>
</protein>
<evidence type="ECO:0000313" key="1">
    <source>
        <dbReference type="EMBL" id="GAA4322818.1"/>
    </source>
</evidence>
<keyword evidence="2" id="KW-1185">Reference proteome</keyword>
<proteinExistence type="predicted"/>
<name>A0ABP8GEU5_9SPHI</name>